<dbReference type="InterPro" id="IPR019412">
    <property type="entry name" value="IML2/TPR_39"/>
</dbReference>
<evidence type="ECO:0000256" key="1">
    <source>
        <dbReference type="ARBA" id="ARBA00022737"/>
    </source>
</evidence>
<proteinExistence type="predicted"/>
<organism evidence="3 4">
    <name type="scientific">Sinocyclocheilus rhinocerous</name>
    <dbReference type="NCBI Taxonomy" id="307959"/>
    <lineage>
        <taxon>Eukaryota</taxon>
        <taxon>Metazoa</taxon>
        <taxon>Chordata</taxon>
        <taxon>Craniata</taxon>
        <taxon>Vertebrata</taxon>
        <taxon>Euteleostomi</taxon>
        <taxon>Actinopterygii</taxon>
        <taxon>Neopterygii</taxon>
        <taxon>Teleostei</taxon>
        <taxon>Ostariophysi</taxon>
        <taxon>Cypriniformes</taxon>
        <taxon>Cyprinidae</taxon>
        <taxon>Cyprininae</taxon>
        <taxon>Sinocyclocheilus</taxon>
    </lineage>
</organism>
<dbReference type="AlphaFoldDB" id="A0A673GNA9"/>
<keyword evidence="2" id="KW-0802">TPR repeat</keyword>
<dbReference type="Ensembl" id="ENSSRHT00000015328.1">
    <property type="protein sequence ID" value="ENSSRHP00000014831.1"/>
    <property type="gene ID" value="ENSSRHG00000008169.1"/>
</dbReference>
<keyword evidence="1" id="KW-0677">Repeat</keyword>
<name>A0A673GNA9_9TELE</name>
<evidence type="ECO:0000256" key="2">
    <source>
        <dbReference type="ARBA" id="ARBA00022803"/>
    </source>
</evidence>
<accession>A0A673GNA9</accession>
<evidence type="ECO:0000313" key="3">
    <source>
        <dbReference type="Ensembl" id="ENSSRHP00000014831.1"/>
    </source>
</evidence>
<dbReference type="PANTHER" id="PTHR31859">
    <property type="entry name" value="TETRATRICOPEPTIDE REPEAT PROTEIN 39 FAMILY MEMBER"/>
    <property type="match status" value="1"/>
</dbReference>
<dbReference type="Ensembl" id="ENSSRHT00000015327.1">
    <property type="protein sequence ID" value="ENSSRHP00000014830.1"/>
    <property type="gene ID" value="ENSSRHG00000008169.1"/>
</dbReference>
<dbReference type="PANTHER" id="PTHR31859:SF4">
    <property type="entry name" value="TETRATRICOPEPTIDE REPEAT PROTEIN 39B"/>
    <property type="match status" value="1"/>
</dbReference>
<reference evidence="3" key="1">
    <citation type="submission" date="2025-05" db="UniProtKB">
        <authorList>
            <consortium name="Ensembl"/>
        </authorList>
    </citation>
    <scope>IDENTIFICATION</scope>
</reference>
<dbReference type="Proteomes" id="UP000472270">
    <property type="component" value="Unassembled WGS sequence"/>
</dbReference>
<protein>
    <submittedName>
        <fullName evidence="3">Tetratricopeptide repeat protein 39B-like</fullName>
    </submittedName>
</protein>
<dbReference type="Pfam" id="PF10300">
    <property type="entry name" value="Iml2-TPR_39"/>
    <property type="match status" value="1"/>
</dbReference>
<evidence type="ECO:0000313" key="4">
    <source>
        <dbReference type="Proteomes" id="UP000472270"/>
    </source>
</evidence>
<keyword evidence="4" id="KW-1185">Reference proteome</keyword>
<gene>
    <name evidence="3" type="primary">LOC107737968</name>
</gene>
<sequence length="313" mass="34976">MARVGNGADGAEPEEDCFEDAFDRIPVASKMDLRASIEECSMALNLVLNNKFSEALDLLRPWSKDSMYHALGYSSILVMQATMTFEHKDIQAGMATIKEALQTCQRCGSITTSSMRRFGRVLLLICVPSVCRFRKRNSVVGSISSLMSKQSPDSLKADEMHAEICYAECLLQKATLTFVQDENMISFIKGGIKIRTSYQIYKDCQSLLNMSQGVGGDSEAFRQFEGGVKLGIGSFNLMLSLLPARILRLLEFIGFSGNRVSDTHFRSDTHTLSYIHTNTHTHTLSYTHTHTHSHTLTLTHTDGIFYSTHIYTN</sequence>